<evidence type="ECO:0000313" key="2">
    <source>
        <dbReference type="Proteomes" id="UP000253509"/>
    </source>
</evidence>
<reference evidence="1 2" key="1">
    <citation type="submission" date="2018-06" db="EMBL/GenBank/DDBJ databases">
        <title>Freshwater and sediment microbial communities from various areas in North America, analyzing microbe dynamics in response to fracking.</title>
        <authorList>
            <person name="Lamendella R."/>
        </authorList>
    </citation>
    <scope>NUCLEOTIDE SEQUENCE [LARGE SCALE GENOMIC DNA]</scope>
    <source>
        <strain evidence="1 2">3b_TX</strain>
    </source>
</reference>
<evidence type="ECO:0000313" key="1">
    <source>
        <dbReference type="EMBL" id="RBP74292.1"/>
    </source>
</evidence>
<organism evidence="1 2">
    <name type="scientific">Brevibacterium celere</name>
    <dbReference type="NCBI Taxonomy" id="225845"/>
    <lineage>
        <taxon>Bacteria</taxon>
        <taxon>Bacillati</taxon>
        <taxon>Actinomycetota</taxon>
        <taxon>Actinomycetes</taxon>
        <taxon>Micrococcales</taxon>
        <taxon>Brevibacteriaceae</taxon>
        <taxon>Brevibacterium</taxon>
    </lineage>
</organism>
<protein>
    <recommendedName>
        <fullName evidence="3">CHAT domain-containing protein</fullName>
    </recommendedName>
</protein>
<gene>
    <name evidence="1" type="ORF">DFO65_1019</name>
</gene>
<sequence>MRDNGEAMDEHDYLDSLRPSRIREVQAGALSWTQVDIIDIKSGDGDAVRTGLERFGIRTRLTRVGQARHLVAALSEDSAAEFLLLLCHGDGGSIVLPELAAEIECHQPFHGAVTPDEISGFARCDGRLVIATGCETGHPALAQAFLDSGATAYIAPTGAPFGYASYFAPLSLFYDLTERRGIDEAVARLHDHDEELRMWRLYRP</sequence>
<evidence type="ECO:0008006" key="3">
    <source>
        <dbReference type="Google" id="ProtNLM"/>
    </source>
</evidence>
<proteinExistence type="predicted"/>
<accession>A0A366IP38</accession>
<dbReference type="Proteomes" id="UP000253509">
    <property type="component" value="Unassembled WGS sequence"/>
</dbReference>
<dbReference type="EMBL" id="QNSB01000001">
    <property type="protein sequence ID" value="RBP74292.1"/>
    <property type="molecule type" value="Genomic_DNA"/>
</dbReference>
<dbReference type="AlphaFoldDB" id="A0A366IP38"/>
<keyword evidence="2" id="KW-1185">Reference proteome</keyword>
<name>A0A366IP38_9MICO</name>
<comment type="caution">
    <text evidence="1">The sequence shown here is derived from an EMBL/GenBank/DDBJ whole genome shotgun (WGS) entry which is preliminary data.</text>
</comment>